<protein>
    <submittedName>
        <fullName evidence="2">Phenol 2-monooxygenase P0 subunit</fullName>
    </submittedName>
</protein>
<feature type="region of interest" description="Disordered" evidence="1">
    <location>
        <begin position="71"/>
        <end position="100"/>
    </location>
</feature>
<feature type="compositionally biased region" description="Basic and acidic residues" evidence="1">
    <location>
        <begin position="71"/>
        <end position="87"/>
    </location>
</feature>
<gene>
    <name evidence="2" type="ORF">SAMN04490195_3167</name>
</gene>
<keyword evidence="2" id="KW-0560">Oxidoreductase</keyword>
<reference evidence="3" key="1">
    <citation type="submission" date="2016-10" db="EMBL/GenBank/DDBJ databases">
        <authorList>
            <person name="Varghese N."/>
            <person name="Submissions S."/>
        </authorList>
    </citation>
    <scope>NUCLEOTIDE SEQUENCE [LARGE SCALE GENOMIC DNA]</scope>
    <source>
        <strain evidence="3">BS3775</strain>
    </source>
</reference>
<evidence type="ECO:0000313" key="2">
    <source>
        <dbReference type="EMBL" id="SDR09596.1"/>
    </source>
</evidence>
<dbReference type="EMBL" id="FNKJ01000003">
    <property type="protein sequence ID" value="SDR09596.1"/>
    <property type="molecule type" value="Genomic_DNA"/>
</dbReference>
<dbReference type="Proteomes" id="UP000199570">
    <property type="component" value="Unassembled WGS sequence"/>
</dbReference>
<name>A0A1H1G9T8_9PSED</name>
<dbReference type="AlphaFoldDB" id="A0A1H1G9T8"/>
<dbReference type="RefSeq" id="WP_090323230.1">
    <property type="nucleotide sequence ID" value="NZ_AP035776.1"/>
</dbReference>
<organism evidence="2 3">
    <name type="scientific">Pseudomonas moorei</name>
    <dbReference type="NCBI Taxonomy" id="395599"/>
    <lineage>
        <taxon>Bacteria</taxon>
        <taxon>Pseudomonadati</taxon>
        <taxon>Pseudomonadota</taxon>
        <taxon>Gammaproteobacteria</taxon>
        <taxon>Pseudomonadales</taxon>
        <taxon>Pseudomonadaceae</taxon>
        <taxon>Pseudomonas</taxon>
    </lineage>
</organism>
<feature type="compositionally biased region" description="Polar residues" evidence="1">
    <location>
        <begin position="90"/>
        <end position="100"/>
    </location>
</feature>
<keyword evidence="3" id="KW-1185">Reference proteome</keyword>
<accession>A0A1H1G9T8</accession>
<dbReference type="GO" id="GO:0004497">
    <property type="term" value="F:monooxygenase activity"/>
    <property type="evidence" value="ECO:0007669"/>
    <property type="project" value="UniProtKB-KW"/>
</dbReference>
<dbReference type="OrthoDB" id="8564678at2"/>
<evidence type="ECO:0000256" key="1">
    <source>
        <dbReference type="SAM" id="MobiDB-lite"/>
    </source>
</evidence>
<sequence length="100" mass="11594">MSQPGSTFDQMPRYIRVRSEPDATFVEFDFAIGFPDLFVELVLPRQAFRQFCENNRVQHMDAQMSEALDADAQKWRYGETRDAEPVADHPTQQKPQESTP</sequence>
<keyword evidence="2" id="KW-0503">Monooxygenase</keyword>
<dbReference type="InterPro" id="IPR010353">
    <property type="entry name" value="DmpK"/>
</dbReference>
<proteinExistence type="predicted"/>
<dbReference type="Pfam" id="PF06099">
    <property type="entry name" value="Phenol_hyd_sub"/>
    <property type="match status" value="1"/>
</dbReference>
<evidence type="ECO:0000313" key="3">
    <source>
        <dbReference type="Proteomes" id="UP000199570"/>
    </source>
</evidence>